<comment type="caution">
    <text evidence="1">The sequence shown here is derived from an EMBL/GenBank/DDBJ whole genome shotgun (WGS) entry which is preliminary data.</text>
</comment>
<evidence type="ECO:0000313" key="1">
    <source>
        <dbReference type="EMBL" id="OCC15741.1"/>
    </source>
</evidence>
<evidence type="ECO:0000313" key="2">
    <source>
        <dbReference type="Proteomes" id="UP000093080"/>
    </source>
</evidence>
<keyword evidence="2" id="KW-1185">Reference proteome</keyword>
<dbReference type="STRING" id="1156395.DBT_0666"/>
<name>A0A1B9F7J9_9BACT</name>
<protein>
    <submittedName>
        <fullName evidence="1">Uncharacterized protein</fullName>
    </submittedName>
</protein>
<reference evidence="1 2" key="1">
    <citation type="submission" date="2016-06" db="EMBL/GenBank/DDBJ databases">
        <title>Respiratory ammonification of nitrate coupled to the oxidation of elemental sulfur in deep-sea autotrophic thermophilic bacteria.</title>
        <authorList>
            <person name="Slobodkina G.B."/>
            <person name="Mardanov A.V."/>
            <person name="Ravin N.V."/>
            <person name="Frolova A.A."/>
            <person name="Viryasiv M.B."/>
            <person name="Chernyh N.A."/>
            <person name="Bonch-Osmolovskaya E.A."/>
            <person name="Slobodkin A.I."/>
        </authorList>
    </citation>
    <scope>NUCLEOTIDE SEQUENCE [LARGE SCALE GENOMIC DNA]</scope>
    <source>
        <strain evidence="1 2">S69</strain>
    </source>
</reference>
<dbReference type="AlphaFoldDB" id="A0A1B9F7J9"/>
<organism evidence="1 2">
    <name type="scientific">Dissulfuribacter thermophilus</name>
    <dbReference type="NCBI Taxonomy" id="1156395"/>
    <lineage>
        <taxon>Bacteria</taxon>
        <taxon>Pseudomonadati</taxon>
        <taxon>Thermodesulfobacteriota</taxon>
        <taxon>Dissulfuribacteria</taxon>
        <taxon>Dissulfuribacterales</taxon>
        <taxon>Dissulfuribacteraceae</taxon>
        <taxon>Dissulfuribacter</taxon>
    </lineage>
</organism>
<proteinExistence type="predicted"/>
<accession>A0A1B9F7J9</accession>
<sequence length="45" mass="5292">MEYGFTPKVNLRKNQILANPLYNRLQSIFAPFCRAGFWDEICTPK</sequence>
<gene>
    <name evidence="1" type="ORF">DBT_0666</name>
</gene>
<dbReference type="Proteomes" id="UP000093080">
    <property type="component" value="Unassembled WGS sequence"/>
</dbReference>
<dbReference type="EMBL" id="MAGO01000003">
    <property type="protein sequence ID" value="OCC15741.1"/>
    <property type="molecule type" value="Genomic_DNA"/>
</dbReference>